<reference evidence="3 4" key="1">
    <citation type="submission" date="2016-10" db="EMBL/GenBank/DDBJ databases">
        <authorList>
            <person name="de Groot N.N."/>
        </authorList>
    </citation>
    <scope>NUCLEOTIDE SEQUENCE [LARGE SCALE GENOMIC DNA]</scope>
    <source>
        <strain evidence="3 4">OK461</strain>
    </source>
</reference>
<feature type="compositionally biased region" description="Basic and acidic residues" evidence="1">
    <location>
        <begin position="67"/>
        <end position="79"/>
    </location>
</feature>
<feature type="region of interest" description="Disordered" evidence="1">
    <location>
        <begin position="63"/>
        <end position="109"/>
    </location>
</feature>
<gene>
    <name evidence="3" type="ORF">SAMN02787118_1524</name>
</gene>
<name>A0A1I2XT40_9ACTN</name>
<feature type="transmembrane region" description="Helical" evidence="2">
    <location>
        <begin position="116"/>
        <end position="136"/>
    </location>
</feature>
<dbReference type="Proteomes" id="UP000181942">
    <property type="component" value="Unassembled WGS sequence"/>
</dbReference>
<keyword evidence="2" id="KW-0472">Membrane</keyword>
<accession>A0A1I2XT40</accession>
<protein>
    <submittedName>
        <fullName evidence="3">Uncharacterized protein</fullName>
    </submittedName>
</protein>
<feature type="transmembrane region" description="Helical" evidence="2">
    <location>
        <begin position="26"/>
        <end position="44"/>
    </location>
</feature>
<feature type="compositionally biased region" description="Basic and acidic residues" evidence="1">
    <location>
        <begin position="1"/>
        <end position="12"/>
    </location>
</feature>
<keyword evidence="2" id="KW-1133">Transmembrane helix</keyword>
<sequence length="294" mass="31936">MSPLDHPSRRAEQAGQRARTPRGRRLATATAGVCATFALALPIHPQYASASAMKTPATTAALVSSRSDLHAEPEGDRKPPHVTAPFATTTSAEARPQPQAPPTSAQDSIWGIPGPVFGGIVGAAIGVGGTAVFFTLGRRNTRKDREEDRQREDALRQRIEARDLWRDLYEDSKTATSDVLSLCIDVSMRPLCEDDAEAQQIAALLRRLRLAIERARGHRSDELTESLTRLHECLANLKAALLPARASLTDSSKIGQFDVMEIAAQSANQTRIAIELEGHVHKARDAVDTEWGSR</sequence>
<dbReference type="AlphaFoldDB" id="A0A1I2XT40"/>
<feature type="region of interest" description="Disordered" evidence="1">
    <location>
        <begin position="1"/>
        <end position="25"/>
    </location>
</feature>
<organism evidence="3 4">
    <name type="scientific">Streptomyces mirabilis</name>
    <dbReference type="NCBI Taxonomy" id="68239"/>
    <lineage>
        <taxon>Bacteria</taxon>
        <taxon>Bacillati</taxon>
        <taxon>Actinomycetota</taxon>
        <taxon>Actinomycetes</taxon>
        <taxon>Kitasatosporales</taxon>
        <taxon>Streptomycetaceae</taxon>
        <taxon>Streptomyces</taxon>
    </lineage>
</organism>
<evidence type="ECO:0000313" key="3">
    <source>
        <dbReference type="EMBL" id="SFH16678.1"/>
    </source>
</evidence>
<evidence type="ECO:0000256" key="2">
    <source>
        <dbReference type="SAM" id="Phobius"/>
    </source>
</evidence>
<proteinExistence type="predicted"/>
<evidence type="ECO:0000313" key="4">
    <source>
        <dbReference type="Proteomes" id="UP000181942"/>
    </source>
</evidence>
<dbReference type="EMBL" id="FONR01000052">
    <property type="protein sequence ID" value="SFH16678.1"/>
    <property type="molecule type" value="Genomic_DNA"/>
</dbReference>
<keyword evidence="2" id="KW-0812">Transmembrane</keyword>
<evidence type="ECO:0000256" key="1">
    <source>
        <dbReference type="SAM" id="MobiDB-lite"/>
    </source>
</evidence>